<keyword evidence="5 7" id="KW-0472">Membrane</keyword>
<sequence>MISCDRVIVAKHRLTSYPPALAVVPVDSLRLQEDISWSPPLSSDLFFVSKDAETRRAGKRGGGRARPRRHRLWVPRGGHQVQGKSSISTCSSSNPPFFSANCLYLARSRSAAQAFVGYDGRRCLYRRTPALVFGVAAALLALAALALASAASGCFGRSARYAYAPPAAGRQRSTVARLSIIAWVLVAVAAALFLYGAAMNRGGTRSLSVGRRGRFYDRTYYYGCAVLKSGIFSTASILAAAASACAIAAYVSLQRADEPGVPGQFVAPGVAMGQPQQWSQPYPPPPAMAYPYPSAPPPYGGGYGAKHPAGPA</sequence>
<feature type="transmembrane region" description="Helical" evidence="7">
    <location>
        <begin position="130"/>
        <end position="151"/>
    </location>
</feature>
<dbReference type="InterPro" id="IPR009606">
    <property type="entry name" value="DEAL/Modifying_wall_lignin1/2"/>
</dbReference>
<keyword evidence="2 7" id="KW-0812">Transmembrane</keyword>
<evidence type="ECO:0000256" key="2">
    <source>
        <dbReference type="ARBA" id="ARBA00022692"/>
    </source>
</evidence>
<keyword evidence="9" id="KW-1185">Reference proteome</keyword>
<dbReference type="AlphaFoldDB" id="A0ABC9EF62"/>
<evidence type="ECO:0000313" key="9">
    <source>
        <dbReference type="Proteomes" id="UP001497457"/>
    </source>
</evidence>
<reference evidence="8 9" key="2">
    <citation type="submission" date="2024-10" db="EMBL/GenBank/DDBJ databases">
        <authorList>
            <person name="Ryan C."/>
        </authorList>
    </citation>
    <scope>NUCLEOTIDE SEQUENCE [LARGE SCALE GENOMIC DNA]</scope>
</reference>
<comment type="subcellular location">
    <subcellularLocation>
        <location evidence="1">Endomembrane system</location>
        <topology evidence="1">Multi-pass membrane protein</topology>
    </subcellularLocation>
</comment>
<reference evidence="9" key="1">
    <citation type="submission" date="2024-06" db="EMBL/GenBank/DDBJ databases">
        <authorList>
            <person name="Ryan C."/>
        </authorList>
    </citation>
    <scope>NUCLEOTIDE SEQUENCE [LARGE SCALE GENOMIC DNA]</scope>
</reference>
<evidence type="ECO:0000313" key="8">
    <source>
        <dbReference type="EMBL" id="CAL5057230.1"/>
    </source>
</evidence>
<keyword evidence="3" id="KW-0732">Signal</keyword>
<feature type="transmembrane region" description="Helical" evidence="7">
    <location>
        <begin position="180"/>
        <end position="198"/>
    </location>
</feature>
<dbReference type="Pfam" id="PF06749">
    <property type="entry name" value="DUF1218"/>
    <property type="match status" value="1"/>
</dbReference>
<evidence type="ECO:0000256" key="4">
    <source>
        <dbReference type="ARBA" id="ARBA00022989"/>
    </source>
</evidence>
<proteinExistence type="inferred from homology"/>
<evidence type="ECO:0000256" key="3">
    <source>
        <dbReference type="ARBA" id="ARBA00022729"/>
    </source>
</evidence>
<comment type="similarity">
    <text evidence="6">Belongs to the DESIGUAL family.</text>
</comment>
<evidence type="ECO:0000256" key="6">
    <source>
        <dbReference type="ARBA" id="ARBA00029467"/>
    </source>
</evidence>
<dbReference type="InterPro" id="IPR052222">
    <property type="entry name" value="DESIGUAL"/>
</dbReference>
<gene>
    <name evidence="8" type="ORF">URODEC1_LOCUS95518</name>
</gene>
<evidence type="ECO:0000256" key="1">
    <source>
        <dbReference type="ARBA" id="ARBA00004127"/>
    </source>
</evidence>
<feature type="transmembrane region" description="Helical" evidence="7">
    <location>
        <begin position="219"/>
        <end position="251"/>
    </location>
</feature>
<organism evidence="8 9">
    <name type="scientific">Urochloa decumbens</name>
    <dbReference type="NCBI Taxonomy" id="240449"/>
    <lineage>
        <taxon>Eukaryota</taxon>
        <taxon>Viridiplantae</taxon>
        <taxon>Streptophyta</taxon>
        <taxon>Embryophyta</taxon>
        <taxon>Tracheophyta</taxon>
        <taxon>Spermatophyta</taxon>
        <taxon>Magnoliopsida</taxon>
        <taxon>Liliopsida</taxon>
        <taxon>Poales</taxon>
        <taxon>Poaceae</taxon>
        <taxon>PACMAD clade</taxon>
        <taxon>Panicoideae</taxon>
        <taxon>Panicodae</taxon>
        <taxon>Paniceae</taxon>
        <taxon>Melinidinae</taxon>
        <taxon>Urochloa</taxon>
    </lineage>
</organism>
<protein>
    <submittedName>
        <fullName evidence="8">Uncharacterized protein</fullName>
    </submittedName>
</protein>
<dbReference type="EMBL" id="OZ075114">
    <property type="protein sequence ID" value="CAL5057230.1"/>
    <property type="molecule type" value="Genomic_DNA"/>
</dbReference>
<evidence type="ECO:0000256" key="7">
    <source>
        <dbReference type="SAM" id="Phobius"/>
    </source>
</evidence>
<accession>A0ABC9EF62</accession>
<name>A0ABC9EF62_9POAL</name>
<evidence type="ECO:0000256" key="5">
    <source>
        <dbReference type="ARBA" id="ARBA00023136"/>
    </source>
</evidence>
<dbReference type="Proteomes" id="UP001497457">
    <property type="component" value="Chromosome 4rd"/>
</dbReference>
<keyword evidence="4 7" id="KW-1133">Transmembrane helix</keyword>
<dbReference type="GO" id="GO:0012505">
    <property type="term" value="C:endomembrane system"/>
    <property type="evidence" value="ECO:0007669"/>
    <property type="project" value="UniProtKB-SubCell"/>
</dbReference>
<dbReference type="PANTHER" id="PTHR31769">
    <property type="entry name" value="OS07G0462200 PROTEIN-RELATED"/>
    <property type="match status" value="1"/>
</dbReference>